<evidence type="ECO:0000313" key="6">
    <source>
        <dbReference type="Proteomes" id="UP000007241"/>
    </source>
</evidence>
<dbReference type="GO" id="GO:0008198">
    <property type="term" value="F:ferrous iron binding"/>
    <property type="evidence" value="ECO:0000318"/>
    <property type="project" value="GO_Central"/>
</dbReference>
<dbReference type="FunFam" id="3.60.21.10:FF:000223">
    <property type="entry name" value="Uncharacterized protein"/>
    <property type="match status" value="1"/>
</dbReference>
<evidence type="ECO:0000256" key="3">
    <source>
        <dbReference type="SAM" id="SignalP"/>
    </source>
</evidence>
<dbReference type="GeneID" id="18239709"/>
<dbReference type="InterPro" id="IPR004843">
    <property type="entry name" value="Calcineurin-like_PHP"/>
</dbReference>
<dbReference type="PANTHER" id="PTHR10161">
    <property type="entry name" value="TARTRATE-RESISTANT ACID PHOSPHATASE TYPE 5"/>
    <property type="match status" value="1"/>
</dbReference>
<evidence type="ECO:0000259" key="4">
    <source>
        <dbReference type="Pfam" id="PF00149"/>
    </source>
</evidence>
<name>F4PER7_BATDJ</name>
<dbReference type="OMA" id="GFCIHEL"/>
<dbReference type="OrthoDB" id="411211at2759"/>
<gene>
    <name evidence="5" type="ORF">BATDEDRAFT_28668</name>
</gene>
<organism evidence="5 6">
    <name type="scientific">Batrachochytrium dendrobatidis (strain JAM81 / FGSC 10211)</name>
    <name type="common">Frog chytrid fungus</name>
    <dbReference type="NCBI Taxonomy" id="684364"/>
    <lineage>
        <taxon>Eukaryota</taxon>
        <taxon>Fungi</taxon>
        <taxon>Fungi incertae sedis</taxon>
        <taxon>Chytridiomycota</taxon>
        <taxon>Chytridiomycota incertae sedis</taxon>
        <taxon>Chytridiomycetes</taxon>
        <taxon>Rhizophydiales</taxon>
        <taxon>Rhizophydiales incertae sedis</taxon>
        <taxon>Batrachochytrium</taxon>
    </lineage>
</organism>
<dbReference type="Proteomes" id="UP000007241">
    <property type="component" value="Unassembled WGS sequence"/>
</dbReference>
<dbReference type="InterPro" id="IPR051558">
    <property type="entry name" value="Metallophosphoesterase_PAP"/>
</dbReference>
<dbReference type="Gene3D" id="3.60.21.10">
    <property type="match status" value="1"/>
</dbReference>
<sequence>MLYIIFLTFALAVNALTVHNPPVDGSGGAAPSKPKCHHRVSKHDEYASYPSVQSNSQPMPIGWESGLKNQVTYSTIQPLSASSIVPEVNPNLDFFIIGDWGQPNERQSQVAKVMSDLAYMTKPDFVLSVGDNFYATNETKHDGVLSTNDSKWNDFWLKVYQGFTQSIPWYSVLGNHDWLGDPQSQIEYSRLNPTKWVMPNYFWERTVKLGQHEVAFIMIDTNYLVYSTMEIRPIMLNNFQRAGWTDGNQTVKMHLDWIEGALQRHLDKKYVFVVGHHFLGTCKPVGHMVELQALLDKYQPTAYLYGHHHTLQATSRGKTQYIQSGAGSVMEDSCPDHDGWALGQTNGFVHASVTEASIVFNFWDYTGKIVHTVNA</sequence>
<feature type="domain" description="Calcineurin-like phosphoesterase" evidence="4">
    <location>
        <begin position="94"/>
        <end position="310"/>
    </location>
</feature>
<dbReference type="GO" id="GO:0008199">
    <property type="term" value="F:ferric iron binding"/>
    <property type="evidence" value="ECO:0000318"/>
    <property type="project" value="GO_Central"/>
</dbReference>
<dbReference type="EMBL" id="GL882898">
    <property type="protein sequence ID" value="EGF76291.1"/>
    <property type="molecule type" value="Genomic_DNA"/>
</dbReference>
<dbReference type="HOGENOM" id="CLU_043332_1_2_1"/>
<dbReference type="STRING" id="684364.F4PER7"/>
<evidence type="ECO:0000256" key="2">
    <source>
        <dbReference type="ARBA" id="ARBA00022801"/>
    </source>
</evidence>
<protein>
    <recommendedName>
        <fullName evidence="4">Calcineurin-like phosphoesterase domain-containing protein</fullName>
    </recommendedName>
</protein>
<dbReference type="SUPFAM" id="SSF56300">
    <property type="entry name" value="Metallo-dependent phosphatases"/>
    <property type="match status" value="1"/>
</dbReference>
<dbReference type="RefSeq" id="XP_006683062.1">
    <property type="nucleotide sequence ID" value="XM_006682999.1"/>
</dbReference>
<reference evidence="5 6" key="1">
    <citation type="submission" date="2009-12" db="EMBL/GenBank/DDBJ databases">
        <title>The draft genome of Batrachochytrium dendrobatidis.</title>
        <authorList>
            <consortium name="US DOE Joint Genome Institute (JGI-PGF)"/>
            <person name="Kuo A."/>
            <person name="Salamov A."/>
            <person name="Schmutz J."/>
            <person name="Lucas S."/>
            <person name="Pitluck S."/>
            <person name="Rosenblum E."/>
            <person name="Stajich J."/>
            <person name="Eisen M."/>
            <person name="Grigoriev I.V."/>
        </authorList>
    </citation>
    <scope>NUCLEOTIDE SEQUENCE [LARGE SCALE GENOMIC DNA]</scope>
    <source>
        <strain evidence="6">JAM81 / FGSC 10211</strain>
    </source>
</reference>
<accession>F4PER7</accession>
<dbReference type="PANTHER" id="PTHR10161:SF14">
    <property type="entry name" value="TARTRATE-RESISTANT ACID PHOSPHATASE TYPE 5"/>
    <property type="match status" value="1"/>
</dbReference>
<proteinExistence type="predicted"/>
<keyword evidence="2" id="KW-0378">Hydrolase</keyword>
<dbReference type="Pfam" id="PF00149">
    <property type="entry name" value="Metallophos"/>
    <property type="match status" value="1"/>
</dbReference>
<feature type="signal peptide" evidence="3">
    <location>
        <begin position="1"/>
        <end position="15"/>
    </location>
</feature>
<keyword evidence="6" id="KW-1185">Reference proteome</keyword>
<evidence type="ECO:0000313" key="5">
    <source>
        <dbReference type="EMBL" id="EGF76291.1"/>
    </source>
</evidence>
<dbReference type="InterPro" id="IPR029052">
    <property type="entry name" value="Metallo-depent_PP-like"/>
</dbReference>
<evidence type="ECO:0000256" key="1">
    <source>
        <dbReference type="ARBA" id="ARBA00022729"/>
    </source>
</evidence>
<dbReference type="AlphaFoldDB" id="F4PER7"/>
<dbReference type="GO" id="GO:0003993">
    <property type="term" value="F:acid phosphatase activity"/>
    <property type="evidence" value="ECO:0000318"/>
    <property type="project" value="GO_Central"/>
</dbReference>
<feature type="chain" id="PRO_5012384214" description="Calcineurin-like phosphoesterase domain-containing protein" evidence="3">
    <location>
        <begin position="16"/>
        <end position="375"/>
    </location>
</feature>
<dbReference type="InParanoid" id="F4PER7"/>
<keyword evidence="1 3" id="KW-0732">Signal</keyword>